<evidence type="ECO:0000313" key="2">
    <source>
        <dbReference type="EMBL" id="KAK7542426.1"/>
    </source>
</evidence>
<name>A0ABR1M4A5_9PEZI</name>
<organism evidence="2 3">
    <name type="scientific">Phyllosticta citribraziliensis</name>
    <dbReference type="NCBI Taxonomy" id="989973"/>
    <lineage>
        <taxon>Eukaryota</taxon>
        <taxon>Fungi</taxon>
        <taxon>Dikarya</taxon>
        <taxon>Ascomycota</taxon>
        <taxon>Pezizomycotina</taxon>
        <taxon>Dothideomycetes</taxon>
        <taxon>Dothideomycetes incertae sedis</taxon>
        <taxon>Botryosphaeriales</taxon>
        <taxon>Phyllostictaceae</taxon>
        <taxon>Phyllosticta</taxon>
    </lineage>
</organism>
<gene>
    <name evidence="2" type="ORF">J3D65DRAFT_215247</name>
</gene>
<feature type="region of interest" description="Disordered" evidence="1">
    <location>
        <begin position="21"/>
        <end position="127"/>
    </location>
</feature>
<feature type="compositionally biased region" description="Polar residues" evidence="1">
    <location>
        <begin position="74"/>
        <end position="99"/>
    </location>
</feature>
<keyword evidence="3" id="KW-1185">Reference proteome</keyword>
<feature type="compositionally biased region" description="Pro residues" evidence="1">
    <location>
        <begin position="110"/>
        <end position="126"/>
    </location>
</feature>
<reference evidence="2 3" key="1">
    <citation type="submission" date="2024-04" db="EMBL/GenBank/DDBJ databases">
        <title>Phyllosticta paracitricarpa is synonymous to the EU quarantine fungus P. citricarpa based on phylogenomic analyses.</title>
        <authorList>
            <consortium name="Lawrence Berkeley National Laboratory"/>
            <person name="Van ingen-buijs V.A."/>
            <person name="Van westerhoven A.C."/>
            <person name="Haridas S."/>
            <person name="Skiadas P."/>
            <person name="Martin F."/>
            <person name="Groenewald J.Z."/>
            <person name="Crous P.W."/>
            <person name="Seidl M.F."/>
        </authorList>
    </citation>
    <scope>NUCLEOTIDE SEQUENCE [LARGE SCALE GENOMIC DNA]</scope>
    <source>
        <strain evidence="2 3">CPC 17464</strain>
    </source>
</reference>
<comment type="caution">
    <text evidence="2">The sequence shown here is derived from an EMBL/GenBank/DDBJ whole genome shotgun (WGS) entry which is preliminary data.</text>
</comment>
<dbReference type="Proteomes" id="UP001360953">
    <property type="component" value="Unassembled WGS sequence"/>
</dbReference>
<proteinExistence type="predicted"/>
<accession>A0ABR1M4A5</accession>
<dbReference type="EMBL" id="JBBPEH010000002">
    <property type="protein sequence ID" value="KAK7542426.1"/>
    <property type="molecule type" value="Genomic_DNA"/>
</dbReference>
<feature type="compositionally biased region" description="Low complexity" evidence="1">
    <location>
        <begin position="41"/>
        <end position="52"/>
    </location>
</feature>
<protein>
    <submittedName>
        <fullName evidence="2">Uncharacterized protein</fullName>
    </submittedName>
</protein>
<feature type="compositionally biased region" description="Basic and acidic residues" evidence="1">
    <location>
        <begin position="64"/>
        <end position="73"/>
    </location>
</feature>
<evidence type="ECO:0000256" key="1">
    <source>
        <dbReference type="SAM" id="MobiDB-lite"/>
    </source>
</evidence>
<sequence length="448" mass="49883">MGTRTKRGSLHASNLSHLACLPHRAVSAPRPRATTNDDETPLPTNPTNELPLAANLDSNTPSRANHEANDRPTNETSKPQTTPSERNSSSFQHFNTTSPALCLTADPRPLLLPPPPPSSAPPPPSPVNCRRSFMHKVSAARRLPHRPPAVTPTTLYRRFDVKTGFDARSRALLDFPPAPAFLSSMSKRVHHFRSHIRQVVSTTLPVSPPFPLSPNAHTLPDTPCTWPEFLLYPPVVSPLTAVRVSSSCSHCCHDLPSRRPSTQRPYCGYTQPRRVYTTDEVHLVVIDLDDDRMQQSKMDLFQSVRRRGCRDGRMDGYSLADHQSPYPASASVRQVARHPFLLRSMDMWSGQDSFSTFSRPFSFLTFSSKSCAYCLFSPHRLISCLLLVAHCFFSTFDSPTIDLAGWRSPAASGSAVLCDFLSRVAVVFSVYIPLCNCLYVHVNWRVDV</sequence>
<dbReference type="RefSeq" id="XP_066658719.1">
    <property type="nucleotide sequence ID" value="XM_066794532.1"/>
</dbReference>
<dbReference type="GeneID" id="92027438"/>
<evidence type="ECO:0000313" key="3">
    <source>
        <dbReference type="Proteomes" id="UP001360953"/>
    </source>
</evidence>